<keyword evidence="5" id="KW-0472">Membrane</keyword>
<keyword evidence="13" id="KW-1185">Reference proteome</keyword>
<feature type="compositionally biased region" description="Polar residues" evidence="9">
    <location>
        <begin position="196"/>
        <end position="208"/>
    </location>
</feature>
<comment type="similarity">
    <text evidence="3">Belongs to the RBT5 family.</text>
</comment>
<evidence type="ECO:0000256" key="8">
    <source>
        <dbReference type="ARBA" id="ARBA00023288"/>
    </source>
</evidence>
<keyword evidence="5" id="KW-0325">Glycoprotein</keyword>
<proteinExistence type="inferred from homology"/>
<feature type="chain" id="PRO_5045553872" description="CFEM domain-containing protein" evidence="10">
    <location>
        <begin position="27"/>
        <end position="264"/>
    </location>
</feature>
<evidence type="ECO:0000256" key="7">
    <source>
        <dbReference type="ARBA" id="ARBA00023157"/>
    </source>
</evidence>
<keyword evidence="5" id="KW-0336">GPI-anchor</keyword>
<dbReference type="Proteomes" id="UP001391051">
    <property type="component" value="Unassembled WGS sequence"/>
</dbReference>
<evidence type="ECO:0000256" key="2">
    <source>
        <dbReference type="ARBA" id="ARBA00004613"/>
    </source>
</evidence>
<feature type="region of interest" description="Disordered" evidence="9">
    <location>
        <begin position="113"/>
        <end position="239"/>
    </location>
</feature>
<sequence>MVILRNRWLPIAVAIVSFWSAQQAQAAGLLSLPFCVANCVQKSSTCKATDTKCLCKAAREEDKFLPDVAKCIRDECESHLSLGTLLIPLRASCLVLGKPIPNSAIREGNAVLKDPVSSSSSSSTTKSSSSTATSTAKATTATTTTASAQRTTTAIPPAPPLTTANPTSSSTSTAAAATSTTSAASPPPEQTSASSLSTSTRVAPSSSPALDGSKGDDKGSGLPTDPFAAPVEKGSSSRVGRQAPMFTGALMSSATVALIVFAWS</sequence>
<dbReference type="EMBL" id="JAQQWE010000005">
    <property type="protein sequence ID" value="KAK7952459.1"/>
    <property type="molecule type" value="Genomic_DNA"/>
</dbReference>
<name>A0ABR1QEP7_9PEZI</name>
<evidence type="ECO:0000256" key="10">
    <source>
        <dbReference type="SAM" id="SignalP"/>
    </source>
</evidence>
<evidence type="ECO:0000256" key="3">
    <source>
        <dbReference type="ARBA" id="ARBA00010031"/>
    </source>
</evidence>
<reference evidence="12 13" key="1">
    <citation type="submission" date="2023-01" db="EMBL/GenBank/DDBJ databases">
        <title>Analysis of 21 Apiospora genomes using comparative genomics revels a genus with tremendous synthesis potential of carbohydrate active enzymes and secondary metabolites.</title>
        <authorList>
            <person name="Sorensen T."/>
        </authorList>
    </citation>
    <scope>NUCLEOTIDE SEQUENCE [LARGE SCALE GENOMIC DNA]</scope>
    <source>
        <strain evidence="12 13">CBS 24483</strain>
    </source>
</reference>
<feature type="compositionally biased region" description="Low complexity" evidence="9">
    <location>
        <begin position="117"/>
        <end position="195"/>
    </location>
</feature>
<accession>A0ABR1QEP7</accession>
<evidence type="ECO:0000256" key="1">
    <source>
        <dbReference type="ARBA" id="ARBA00004589"/>
    </source>
</evidence>
<protein>
    <recommendedName>
        <fullName evidence="11">CFEM domain-containing protein</fullName>
    </recommendedName>
</protein>
<evidence type="ECO:0000259" key="11">
    <source>
        <dbReference type="Pfam" id="PF05730"/>
    </source>
</evidence>
<comment type="subcellular location">
    <subcellularLocation>
        <location evidence="1">Membrane</location>
        <topology evidence="1">Lipid-anchor</topology>
        <topology evidence="1">GPI-anchor</topology>
    </subcellularLocation>
    <subcellularLocation>
        <location evidence="2">Secreted</location>
    </subcellularLocation>
</comment>
<evidence type="ECO:0000256" key="6">
    <source>
        <dbReference type="ARBA" id="ARBA00022729"/>
    </source>
</evidence>
<evidence type="ECO:0000256" key="5">
    <source>
        <dbReference type="ARBA" id="ARBA00022622"/>
    </source>
</evidence>
<keyword evidence="7" id="KW-1015">Disulfide bond</keyword>
<evidence type="ECO:0000256" key="9">
    <source>
        <dbReference type="SAM" id="MobiDB-lite"/>
    </source>
</evidence>
<evidence type="ECO:0000313" key="13">
    <source>
        <dbReference type="Proteomes" id="UP001391051"/>
    </source>
</evidence>
<gene>
    <name evidence="12" type="ORF">PG986_008187</name>
</gene>
<feature type="domain" description="CFEM" evidence="11">
    <location>
        <begin position="31"/>
        <end position="79"/>
    </location>
</feature>
<keyword evidence="4" id="KW-0964">Secreted</keyword>
<keyword evidence="6 10" id="KW-0732">Signal</keyword>
<feature type="signal peptide" evidence="10">
    <location>
        <begin position="1"/>
        <end position="26"/>
    </location>
</feature>
<evidence type="ECO:0000313" key="12">
    <source>
        <dbReference type="EMBL" id="KAK7952459.1"/>
    </source>
</evidence>
<organism evidence="12 13">
    <name type="scientific">Apiospora aurea</name>
    <dbReference type="NCBI Taxonomy" id="335848"/>
    <lineage>
        <taxon>Eukaryota</taxon>
        <taxon>Fungi</taxon>
        <taxon>Dikarya</taxon>
        <taxon>Ascomycota</taxon>
        <taxon>Pezizomycotina</taxon>
        <taxon>Sordariomycetes</taxon>
        <taxon>Xylariomycetidae</taxon>
        <taxon>Amphisphaeriales</taxon>
        <taxon>Apiosporaceae</taxon>
        <taxon>Apiospora</taxon>
    </lineage>
</organism>
<evidence type="ECO:0000256" key="4">
    <source>
        <dbReference type="ARBA" id="ARBA00022525"/>
    </source>
</evidence>
<keyword evidence="8" id="KW-0449">Lipoprotein</keyword>
<dbReference type="InterPro" id="IPR008427">
    <property type="entry name" value="Extracellular_membr_CFEM_dom"/>
</dbReference>
<dbReference type="GeneID" id="92077471"/>
<dbReference type="Pfam" id="PF05730">
    <property type="entry name" value="CFEM"/>
    <property type="match status" value="1"/>
</dbReference>
<dbReference type="RefSeq" id="XP_066700521.1">
    <property type="nucleotide sequence ID" value="XM_066844409.1"/>
</dbReference>
<comment type="caution">
    <text evidence="12">The sequence shown here is derived from an EMBL/GenBank/DDBJ whole genome shotgun (WGS) entry which is preliminary data.</text>
</comment>